<dbReference type="GO" id="GO:0006826">
    <property type="term" value="P:iron ion transport"/>
    <property type="evidence" value="ECO:0007669"/>
    <property type="project" value="InterPro"/>
</dbReference>
<dbReference type="SUPFAM" id="SSF53474">
    <property type="entry name" value="alpha/beta-Hydrolases"/>
    <property type="match status" value="1"/>
</dbReference>
<sequence length="439" mass="47388">MTPTYQLGGRSPKVWTDCYGNEHLERVANVPDHDGAVPRVQGALEVRWARAGASARAAITAALLAQQNPIVAGAGAGTDPARSHADSLRDYTWVVETPEASAVLLWANGLFNHHDPSPNEMTHLEGSDLWTLTWRLPASWRASYRISIWSPPQSGGDTPPWRASGDRFAARRAAMAGELDARCKKRIGGANGESSLAEGPLAALGHFAAPELPSSSKIRELTYPASDRWLGQRVWLYCPDSVPATPTPLLVLFDGQTWLNNMDLPATLDSMILSGQLPPLHVAMIDSRDTDSRWEQLGVPAGQAEFVARHLVTDLRERLPSISKLPADTVVSGQSLGGIGALWAAALAEGRIGRVIAQSPSLWRFDVSEPLLASSALDIVLQAGHFEGQMLSGAESLARTLQAHSGSHIRVDDVWGGHDWAWWRASLIETLGEMLASNS</sequence>
<dbReference type="Pfam" id="PF11806">
    <property type="entry name" value="Enterochelin_N"/>
    <property type="match status" value="1"/>
</dbReference>
<comment type="similarity">
    <text evidence="4">Belongs to the Fes family.</text>
</comment>
<name>A0A2V1KCT2_9ACTO</name>
<dbReference type="InterPro" id="IPR029058">
    <property type="entry name" value="AB_hydrolase_fold"/>
</dbReference>
<organism evidence="6 7">
    <name type="scientific">Ancrocorticia populi</name>
    <dbReference type="NCBI Taxonomy" id="2175228"/>
    <lineage>
        <taxon>Bacteria</taxon>
        <taxon>Bacillati</taxon>
        <taxon>Actinomycetota</taxon>
        <taxon>Actinomycetes</taxon>
        <taxon>Actinomycetales</taxon>
        <taxon>Actinomycetaceae</taxon>
        <taxon>Ancrocorticia</taxon>
    </lineage>
</organism>
<dbReference type="Gene3D" id="3.40.50.1820">
    <property type="entry name" value="alpha/beta hydrolase"/>
    <property type="match status" value="1"/>
</dbReference>
<feature type="domain" description="Enterochelin esterase N-terminal" evidence="5">
    <location>
        <begin position="99"/>
        <end position="162"/>
    </location>
</feature>
<proteinExistence type="inferred from homology"/>
<protein>
    <submittedName>
        <fullName evidence="6">Esterase family protein</fullName>
    </submittedName>
</protein>
<dbReference type="Pfam" id="PF00756">
    <property type="entry name" value="Esterase"/>
    <property type="match status" value="1"/>
</dbReference>
<dbReference type="InterPro" id="IPR000801">
    <property type="entry name" value="Esterase-like"/>
</dbReference>
<gene>
    <name evidence="6" type="ORF">DD236_02775</name>
</gene>
<dbReference type="AlphaFoldDB" id="A0A2V1KCT2"/>
<dbReference type="PANTHER" id="PTHR48098">
    <property type="entry name" value="ENTEROCHELIN ESTERASE-RELATED"/>
    <property type="match status" value="1"/>
</dbReference>
<keyword evidence="2" id="KW-0963">Cytoplasm</keyword>
<dbReference type="InterPro" id="IPR014756">
    <property type="entry name" value="Ig_E-set"/>
</dbReference>
<dbReference type="GO" id="GO:0005506">
    <property type="term" value="F:iron ion binding"/>
    <property type="evidence" value="ECO:0007669"/>
    <property type="project" value="InterPro"/>
</dbReference>
<keyword evidence="7" id="KW-1185">Reference proteome</keyword>
<evidence type="ECO:0000256" key="2">
    <source>
        <dbReference type="ARBA" id="ARBA00022490"/>
    </source>
</evidence>
<dbReference type="InterPro" id="IPR021764">
    <property type="entry name" value="Enterochelin_esterase_N"/>
</dbReference>
<comment type="subcellular location">
    <subcellularLocation>
        <location evidence="1">Cytoplasm</location>
    </subcellularLocation>
</comment>
<dbReference type="Gene3D" id="2.60.40.10">
    <property type="entry name" value="Immunoglobulins"/>
    <property type="match status" value="1"/>
</dbReference>
<dbReference type="InterPro" id="IPR013783">
    <property type="entry name" value="Ig-like_fold"/>
</dbReference>
<dbReference type="GO" id="GO:0005737">
    <property type="term" value="C:cytoplasm"/>
    <property type="evidence" value="ECO:0007669"/>
    <property type="project" value="UniProtKB-SubCell"/>
</dbReference>
<dbReference type="EMBL" id="QETB01000001">
    <property type="protein sequence ID" value="PWF27327.1"/>
    <property type="molecule type" value="Genomic_DNA"/>
</dbReference>
<dbReference type="GO" id="GO:0005975">
    <property type="term" value="P:carbohydrate metabolic process"/>
    <property type="evidence" value="ECO:0007669"/>
    <property type="project" value="UniProtKB-ARBA"/>
</dbReference>
<evidence type="ECO:0000256" key="1">
    <source>
        <dbReference type="ARBA" id="ARBA00004496"/>
    </source>
</evidence>
<evidence type="ECO:0000259" key="5">
    <source>
        <dbReference type="Pfam" id="PF11806"/>
    </source>
</evidence>
<accession>A0A2V1KCT2</accession>
<evidence type="ECO:0000256" key="4">
    <source>
        <dbReference type="ARBA" id="ARBA00024201"/>
    </source>
</evidence>
<dbReference type="Proteomes" id="UP000245283">
    <property type="component" value="Unassembled WGS sequence"/>
</dbReference>
<evidence type="ECO:0000256" key="3">
    <source>
        <dbReference type="ARBA" id="ARBA00022801"/>
    </source>
</evidence>
<evidence type="ECO:0000313" key="6">
    <source>
        <dbReference type="EMBL" id="PWF27327.1"/>
    </source>
</evidence>
<dbReference type="InterPro" id="IPR050583">
    <property type="entry name" value="Mycobacterial_A85_antigen"/>
</dbReference>
<keyword evidence="3" id="KW-0378">Hydrolase</keyword>
<dbReference type="PANTHER" id="PTHR48098:SF3">
    <property type="entry name" value="IRON(III) ENTEROBACTIN ESTERASE"/>
    <property type="match status" value="1"/>
</dbReference>
<dbReference type="GO" id="GO:0008849">
    <property type="term" value="F:enterochelin esterase activity"/>
    <property type="evidence" value="ECO:0007669"/>
    <property type="project" value="InterPro"/>
</dbReference>
<reference evidence="7" key="1">
    <citation type="submission" date="2018-05" db="EMBL/GenBank/DDBJ databases">
        <authorList>
            <person name="Li Y."/>
        </authorList>
    </citation>
    <scope>NUCLEOTIDE SEQUENCE [LARGE SCALE GENOMIC DNA]</scope>
    <source>
        <strain evidence="7">sk1b4</strain>
    </source>
</reference>
<dbReference type="SUPFAM" id="SSF81296">
    <property type="entry name" value="E set domains"/>
    <property type="match status" value="1"/>
</dbReference>
<evidence type="ECO:0000313" key="7">
    <source>
        <dbReference type="Proteomes" id="UP000245283"/>
    </source>
</evidence>
<comment type="caution">
    <text evidence="6">The sequence shown here is derived from an EMBL/GenBank/DDBJ whole genome shotgun (WGS) entry which is preliminary data.</text>
</comment>